<comment type="caution">
    <text evidence="2">The sequence shown here is derived from an EMBL/GenBank/DDBJ whole genome shotgun (WGS) entry which is preliminary data.</text>
</comment>
<evidence type="ECO:0000313" key="2">
    <source>
        <dbReference type="EMBL" id="RHW67820.1"/>
    </source>
</evidence>
<feature type="region of interest" description="Disordered" evidence="1">
    <location>
        <begin position="1"/>
        <end position="40"/>
    </location>
</feature>
<dbReference type="AlphaFoldDB" id="A0A3L6KZX8"/>
<dbReference type="EMBL" id="QSBY01000011">
    <property type="protein sequence ID" value="RHW67820.1"/>
    <property type="molecule type" value="Genomic_DNA"/>
</dbReference>
<reference evidence="2" key="1">
    <citation type="submission" date="2018-09" db="EMBL/GenBank/DDBJ databases">
        <title>whole genome sequence of T. equiperdum IVM-t1 strain.</title>
        <authorList>
            <person name="Suganuma K."/>
        </authorList>
    </citation>
    <scope>NUCLEOTIDE SEQUENCE [LARGE SCALE GENOMIC DNA]</scope>
    <source>
        <strain evidence="2">IVM-t1</strain>
    </source>
</reference>
<organism evidence="2">
    <name type="scientific">Trypanosoma brucei equiperdum</name>
    <dbReference type="NCBI Taxonomy" id="630700"/>
    <lineage>
        <taxon>Eukaryota</taxon>
        <taxon>Discoba</taxon>
        <taxon>Euglenozoa</taxon>
        <taxon>Kinetoplastea</taxon>
        <taxon>Metakinetoplastina</taxon>
        <taxon>Trypanosomatida</taxon>
        <taxon>Trypanosomatidae</taxon>
        <taxon>Trypanosoma</taxon>
    </lineage>
</organism>
<dbReference type="Proteomes" id="UP000266743">
    <property type="component" value="Chromosome 11"/>
</dbReference>
<feature type="compositionally biased region" description="Basic residues" evidence="1">
    <location>
        <begin position="1"/>
        <end position="12"/>
    </location>
</feature>
<evidence type="ECO:0000256" key="1">
    <source>
        <dbReference type="SAM" id="MobiDB-lite"/>
    </source>
</evidence>
<accession>A0A3L6KZX8</accession>
<proteinExistence type="predicted"/>
<sequence length="130" mass="14820">MPHRSTVSKKRSNSVSRPTAAQKCAAQPRPTATASEGRFPIYGRKPAVTEAHQPQAIWNNTSTREDVGGRALYDKELANIAQRLHEELCSFRQRTQRARMRECLAYSRLRQILTTRLSVRNIVEEQSEGR</sequence>
<protein>
    <submittedName>
        <fullName evidence="2">Uncharacterized protein</fullName>
    </submittedName>
</protein>
<gene>
    <name evidence="2" type="ORF">DPX39_110087100</name>
</gene>
<name>A0A3L6KZX8_9TRYP</name>